<dbReference type="GO" id="GO:0004129">
    <property type="term" value="F:cytochrome-c oxidase activity"/>
    <property type="evidence" value="ECO:0007669"/>
    <property type="project" value="InterPro"/>
</dbReference>
<feature type="transmembrane region" description="Helical" evidence="9">
    <location>
        <begin position="77"/>
        <end position="105"/>
    </location>
</feature>
<keyword evidence="4 8" id="KW-0812">Transmembrane</keyword>
<reference evidence="11" key="1">
    <citation type="journal article" date="2016" name="Curr. Biol.">
        <title>Extensive Mitochondrial mRNA Editing and Unusual Mitochondrial Genome Organization in Calcaronean Sponges.</title>
        <authorList>
            <person name="Lavrov D.V."/>
            <person name="Adamski M."/>
            <person name="Chevaldonne P."/>
            <person name="Adamska M."/>
        </authorList>
    </citation>
    <scope>NUCLEOTIDE SEQUENCE</scope>
</reference>
<dbReference type="GO" id="GO:0016020">
    <property type="term" value="C:membrane"/>
    <property type="evidence" value="ECO:0007669"/>
    <property type="project" value="UniProtKB-SubCell"/>
</dbReference>
<dbReference type="GO" id="GO:0005739">
    <property type="term" value="C:mitochondrion"/>
    <property type="evidence" value="ECO:0007669"/>
    <property type="project" value="TreeGrafter"/>
</dbReference>
<accession>A0A140CUU0</accession>
<feature type="domain" description="Heme-copper oxidase subunit III family profile" evidence="10">
    <location>
        <begin position="1"/>
        <end position="263"/>
    </location>
</feature>
<comment type="subcellular location">
    <subcellularLocation>
        <location evidence="1">Membrane</location>
        <topology evidence="1">Multi-pass membrane protein</topology>
    </subcellularLocation>
</comment>
<comment type="function">
    <text evidence="8">Component of the cytochrome c oxidase, the last enzyme in the mitochondrial electron transport chain which drives oxidative phosphorylation. The respiratory chain contains 3 multisubunit complexes succinate dehydrogenase (complex II, CII), ubiquinol-cytochrome c oxidoreductase (cytochrome b-c1 complex, complex III, CIII) and cytochrome c oxidase (complex IV, CIV), that cooperate to transfer electrons derived from NADH and succinate to molecular oxygen, creating an electrochemical gradient over the inner membrane that drives transmembrane transport and the ATP synthase. Cytochrome c oxidase is the component of the respiratory chain that catalyzes the reduction of oxygen to water. Electrons originating from reduced cytochrome c in the intermembrane space (IMS) are transferred via the dinuclear copper A center (CU(A)) of subunit 2 and heme A of subunit 1 to the active site in subunit 1, a binuclear center (BNC) formed by heme A3 and copper B (CU(B)). The BNC reduces molecular oxygen to 2 water molecules using 4 electrons from cytochrome c in the IMS and 4 protons from the mitochondrial matrix.</text>
</comment>
<evidence type="ECO:0000259" key="10">
    <source>
        <dbReference type="PROSITE" id="PS50253"/>
    </source>
</evidence>
<dbReference type="CDD" id="cd01665">
    <property type="entry name" value="Cyt_c_Oxidase_III"/>
    <property type="match status" value="1"/>
</dbReference>
<dbReference type="GO" id="GO:0016491">
    <property type="term" value="F:oxidoreductase activity"/>
    <property type="evidence" value="ECO:0007669"/>
    <property type="project" value="UniProtKB-KW"/>
</dbReference>
<feature type="transmembrane region" description="Helical" evidence="9">
    <location>
        <begin position="241"/>
        <end position="262"/>
    </location>
</feature>
<proteinExistence type="inferred from homology"/>
<feature type="transmembrane region" description="Helical" evidence="9">
    <location>
        <begin position="12"/>
        <end position="30"/>
    </location>
</feature>
<name>A0A140CUU0_9METZ</name>
<evidence type="ECO:0000313" key="11">
    <source>
        <dbReference type="EMBL" id="AMJ16570.1"/>
    </source>
</evidence>
<dbReference type="Gene3D" id="1.20.120.80">
    <property type="entry name" value="Cytochrome c oxidase, subunit III, four-helix bundle"/>
    <property type="match status" value="1"/>
</dbReference>
<evidence type="ECO:0000256" key="7">
    <source>
        <dbReference type="ARBA" id="ARBA00023136"/>
    </source>
</evidence>
<evidence type="ECO:0000256" key="2">
    <source>
        <dbReference type="ARBA" id="ARBA00010581"/>
    </source>
</evidence>
<dbReference type="PANTHER" id="PTHR11403">
    <property type="entry name" value="CYTOCHROME C OXIDASE SUBUNIT III"/>
    <property type="match status" value="1"/>
</dbReference>
<dbReference type="InterPro" id="IPR033945">
    <property type="entry name" value="Cyt_c_oxase_su3_dom"/>
</dbReference>
<evidence type="ECO:0000256" key="5">
    <source>
        <dbReference type="ARBA" id="ARBA00022967"/>
    </source>
</evidence>
<feature type="transmembrane region" description="Helical" evidence="9">
    <location>
        <begin position="125"/>
        <end position="146"/>
    </location>
</feature>
<keyword evidence="6 9" id="KW-1133">Transmembrane helix</keyword>
<keyword evidence="5" id="KW-1278">Translocase</keyword>
<dbReference type="EMBL" id="KT997996">
    <property type="protein sequence ID" value="AMJ16570.1"/>
    <property type="molecule type" value="Genomic_DNA"/>
</dbReference>
<sequence>MGGYYFLPGPSWLPMMGAFGVFGLISTLWMEFRWGGLSTIAVKMLWFVGMVVAILSWSRVILVENVLLMCGKANRRILVLGFLLFLVGESGLFLSLFISLFYAAIQPMADLGSLWPPGGCDSLNPILTPFTNTLLLLGSGAAVTWGHKMYMGIRYSRLAFSMAALIGMLFLLGQAWEYYWSTFSFRSGTYGSTFFLATGCHGCHVTGGALFLVVASLNVSEKYFEAWPPITGHPLRLEAMIWYWHLVDALWLGLWMLFYHWMDFH</sequence>
<evidence type="ECO:0000256" key="1">
    <source>
        <dbReference type="ARBA" id="ARBA00004141"/>
    </source>
</evidence>
<gene>
    <name evidence="11" type="primary">cox3</name>
</gene>
<dbReference type="Pfam" id="PF00510">
    <property type="entry name" value="COX3"/>
    <property type="match status" value="1"/>
</dbReference>
<dbReference type="PANTHER" id="PTHR11403:SF7">
    <property type="entry name" value="CYTOCHROME C OXIDASE SUBUNIT 3"/>
    <property type="match status" value="1"/>
</dbReference>
<organism evidence="11">
    <name type="scientific">Petrobiona massiliana</name>
    <dbReference type="NCBI Taxonomy" id="68578"/>
    <lineage>
        <taxon>Eukaryota</taxon>
        <taxon>Metazoa</taxon>
        <taxon>Porifera</taxon>
        <taxon>Calcarea</taxon>
        <taxon>Calcaronea</taxon>
        <taxon>Baerida</taxon>
        <taxon>Petrobionidae</taxon>
        <taxon>Petrobiona</taxon>
    </lineage>
</organism>
<dbReference type="AlphaFoldDB" id="A0A140CUU0"/>
<dbReference type="InterPro" id="IPR013833">
    <property type="entry name" value="Cyt_c_oxidase_su3_a-hlx"/>
</dbReference>
<comment type="similarity">
    <text evidence="2 8">Belongs to the cytochrome c oxidase subunit 3 family.</text>
</comment>
<geneLocation type="mitochondrion" evidence="11"/>
<dbReference type="InterPro" id="IPR035973">
    <property type="entry name" value="Cyt_c_oxidase_su3-like_sf"/>
</dbReference>
<evidence type="ECO:0000256" key="8">
    <source>
        <dbReference type="RuleBase" id="RU003375"/>
    </source>
</evidence>
<evidence type="ECO:0000256" key="3">
    <source>
        <dbReference type="ARBA" id="ARBA00015944"/>
    </source>
</evidence>
<protein>
    <recommendedName>
        <fullName evidence="3 8">Cytochrome c oxidase subunit 3</fullName>
    </recommendedName>
</protein>
<dbReference type="InterPro" id="IPR000298">
    <property type="entry name" value="Cyt_c_oxidase-like_su3"/>
</dbReference>
<keyword evidence="8 11" id="KW-0496">Mitochondrion</keyword>
<keyword evidence="11" id="KW-0560">Oxidoreductase</keyword>
<keyword evidence="7 9" id="KW-0472">Membrane</keyword>
<evidence type="ECO:0000256" key="9">
    <source>
        <dbReference type="SAM" id="Phobius"/>
    </source>
</evidence>
<feature type="transmembrane region" description="Helical" evidence="9">
    <location>
        <begin position="196"/>
        <end position="220"/>
    </location>
</feature>
<dbReference type="InterPro" id="IPR024791">
    <property type="entry name" value="Cyt_c/ubiquinol_Oxase_su3"/>
</dbReference>
<dbReference type="SUPFAM" id="SSF81452">
    <property type="entry name" value="Cytochrome c oxidase subunit III-like"/>
    <property type="match status" value="1"/>
</dbReference>
<feature type="transmembrane region" description="Helical" evidence="9">
    <location>
        <begin position="158"/>
        <end position="176"/>
    </location>
</feature>
<evidence type="ECO:0000256" key="4">
    <source>
        <dbReference type="ARBA" id="ARBA00022692"/>
    </source>
</evidence>
<feature type="transmembrane region" description="Helical" evidence="9">
    <location>
        <begin position="36"/>
        <end position="57"/>
    </location>
</feature>
<dbReference type="GO" id="GO:0006123">
    <property type="term" value="P:mitochondrial electron transport, cytochrome c to oxygen"/>
    <property type="evidence" value="ECO:0007669"/>
    <property type="project" value="TreeGrafter"/>
</dbReference>
<dbReference type="PROSITE" id="PS50253">
    <property type="entry name" value="COX3"/>
    <property type="match status" value="1"/>
</dbReference>
<evidence type="ECO:0000256" key="6">
    <source>
        <dbReference type="ARBA" id="ARBA00022989"/>
    </source>
</evidence>